<evidence type="ECO:0008006" key="3">
    <source>
        <dbReference type="Google" id="ProtNLM"/>
    </source>
</evidence>
<dbReference type="AlphaFoldDB" id="I0AP03"/>
<sequence length="58" mass="7077">MKKVIYLCGRCKVEFDGYMEQKPKNCPDCGFDKIYISHQHRRFSRKSRPKVRWAFKVH</sequence>
<dbReference type="Proteomes" id="UP000007394">
    <property type="component" value="Chromosome"/>
</dbReference>
<dbReference type="EMBL" id="CP003418">
    <property type="protein sequence ID" value="AFH50710.1"/>
    <property type="molecule type" value="Genomic_DNA"/>
</dbReference>
<accession>I0AP03</accession>
<dbReference type="KEGG" id="ial:IALB_3007"/>
<gene>
    <name evidence="1" type="ordered locus">IALB_3007</name>
</gene>
<organism evidence="1 2">
    <name type="scientific">Ignavibacterium album (strain DSM 19864 / JCM 16511 / NBRC 101810 / Mat9-16)</name>
    <dbReference type="NCBI Taxonomy" id="945713"/>
    <lineage>
        <taxon>Bacteria</taxon>
        <taxon>Pseudomonadati</taxon>
        <taxon>Ignavibacteriota</taxon>
        <taxon>Ignavibacteria</taxon>
        <taxon>Ignavibacteriales</taxon>
        <taxon>Ignavibacteriaceae</taxon>
        <taxon>Ignavibacterium</taxon>
    </lineage>
</organism>
<dbReference type="STRING" id="945713.IALB_3007"/>
<evidence type="ECO:0000313" key="2">
    <source>
        <dbReference type="Proteomes" id="UP000007394"/>
    </source>
</evidence>
<keyword evidence="2" id="KW-1185">Reference proteome</keyword>
<evidence type="ECO:0000313" key="1">
    <source>
        <dbReference type="EMBL" id="AFH50710.1"/>
    </source>
</evidence>
<protein>
    <recommendedName>
        <fullName evidence="3">Rubredoxin-like domain-containing protein</fullName>
    </recommendedName>
</protein>
<dbReference type="HOGENOM" id="CLU_2973350_0_0_10"/>
<proteinExistence type="predicted"/>
<reference evidence="1 2" key="1">
    <citation type="journal article" date="2012" name="Front. Microbiol.">
        <title>Complete genome of Ignavibacterium album, a metabolically versatile, flagellated, facultative anaerobe from the phylum Chlorobi.</title>
        <authorList>
            <person name="Liu Z."/>
            <person name="Frigaard N.-U."/>
            <person name="Vogl K."/>
            <person name="Iino T."/>
            <person name="Ohkuma M."/>
            <person name="Overmann J."/>
            <person name="Bryant D.A."/>
        </authorList>
    </citation>
    <scope>NUCLEOTIDE SEQUENCE [LARGE SCALE GENOMIC DNA]</scope>
    <source>
        <strain evidence="2">DSM 19864 / JCM 16511 / NBRC 101810 / Mat9-16</strain>
    </source>
</reference>
<name>I0AP03_IGNAJ</name>